<sequence>MSSTGQPTQASICGFDVGSENCYIGVAAQGGIEIILNEYSQRSTPSYISLNDKQRELGVSAKQKQLTNLNNTFNGLSRLVGRQFNEVTASENLSFPAELSDTGELAVKVWINDEEVTYTATQLLAMLFTKLRQVANNAVDCVINCGNWFTDGQRRALRDAAAIAGLNPIRILNDMTAVGIYYSFYRVGNNTSNAIVGFVDVGSSSTQCAIIYFEKTVLQVLAVEYEPNLGGKHFDALISNHFIKEQNLTLSKRAYLRLTAECEKLKKQMSANSNLLPVNVECLQDDKDFSGRMDRATFEKLAENHLQAIENVFKRALERATARFNELVEEKRKREEESKDAKKSEESKTMEFKINAVEIVGGASRIPAIKRFIKDIFGVEASTTLNADEAVARGCALQCAMLSPSFRVARDLQIIDYAPYQINCKYWHDLEKETKIHVVSPLFIRGSPMPLTRQIIVTCRSLPMVFELEYISANGHTTSIGQFKVTSHDPIEITGNKMRVRVRLDADGLVAVTGASIQMEDKSGGNTPETKANENIPKEQNAQMDTDDSSRDANSVDQQTGASQQQQEGQSGKDASKDSKQANKVKLISVDLVVEPLWIRGKLSERDLANLQEIEANLILNDKKWKELVDARNELEEYVYEWRDKLEEGRYDCYTQQTDKQNFLVDLKSTEQWLYEDEDAGSTQKRAVYVEKLTTLKSKFSDAIVYRLREHENRPGVLEQLGKSIQMAQKLISTPEKVDEGKMIKLKQTFEETQKWLENTHNILTQAPTYNDPPITIKDIRERIDIMESSNRAVMEEIQRIRVERQREEERKKKEEEAKKKEAESQQQQQSGGDAPPESNEPGANPPNNQPMEVD</sequence>
<dbReference type="STRING" id="32264.T1JYI0"/>
<dbReference type="PANTHER" id="PTHR45639:SF4">
    <property type="entry name" value="HSC70CB, ISOFORM G"/>
    <property type="match status" value="1"/>
</dbReference>
<dbReference type="SUPFAM" id="SSF100920">
    <property type="entry name" value="Heat shock protein 70kD (HSP70), peptide-binding domain"/>
    <property type="match status" value="1"/>
</dbReference>
<dbReference type="InterPro" id="IPR018181">
    <property type="entry name" value="Heat_shock_70_CS"/>
</dbReference>
<keyword evidence="4" id="KW-0175">Coiled coil</keyword>
<evidence type="ECO:0000256" key="2">
    <source>
        <dbReference type="ARBA" id="ARBA00022741"/>
    </source>
</evidence>
<accession>T1JYI0</accession>
<dbReference type="SUPFAM" id="SSF53067">
    <property type="entry name" value="Actin-like ATPase domain"/>
    <property type="match status" value="2"/>
</dbReference>
<dbReference type="Gene3D" id="2.60.34.10">
    <property type="entry name" value="Substrate Binding Domain Of DNAk, Chain A, domain 1"/>
    <property type="match status" value="1"/>
</dbReference>
<dbReference type="AlphaFoldDB" id="T1JYI0"/>
<keyword evidence="3" id="KW-0067">ATP-binding</keyword>
<evidence type="ECO:0000256" key="4">
    <source>
        <dbReference type="SAM" id="Coils"/>
    </source>
</evidence>
<comment type="similarity">
    <text evidence="1">Belongs to the heat shock protein 70 family.</text>
</comment>
<feature type="coiled-coil region" evidence="4">
    <location>
        <begin position="317"/>
        <end position="347"/>
    </location>
</feature>
<dbReference type="OrthoDB" id="434160at2759"/>
<evidence type="ECO:0000256" key="1">
    <source>
        <dbReference type="ARBA" id="ARBA00007381"/>
    </source>
</evidence>
<dbReference type="PANTHER" id="PTHR45639">
    <property type="entry name" value="HSC70CB, ISOFORM G-RELATED"/>
    <property type="match status" value="1"/>
</dbReference>
<dbReference type="FunFam" id="3.90.640.10:FF:000004">
    <property type="entry name" value="Heat shock 70 kDa protein 4"/>
    <property type="match status" value="1"/>
</dbReference>
<dbReference type="SUPFAM" id="SSF100934">
    <property type="entry name" value="Heat shock protein 70kD (HSP70), C-terminal subdomain"/>
    <property type="match status" value="1"/>
</dbReference>
<dbReference type="Gene3D" id="3.30.30.30">
    <property type="match status" value="1"/>
</dbReference>
<evidence type="ECO:0000256" key="5">
    <source>
        <dbReference type="SAM" id="MobiDB-lite"/>
    </source>
</evidence>
<dbReference type="InterPro" id="IPR029047">
    <property type="entry name" value="HSP70_peptide-bd_sf"/>
</dbReference>
<dbReference type="GO" id="GO:0005634">
    <property type="term" value="C:nucleus"/>
    <property type="evidence" value="ECO:0007669"/>
    <property type="project" value="TreeGrafter"/>
</dbReference>
<feature type="region of interest" description="Disordered" evidence="5">
    <location>
        <begin position="801"/>
        <end position="855"/>
    </location>
</feature>
<dbReference type="FunFam" id="3.30.420.40:FF:000171">
    <property type="entry name" value="Heat shock 70 kDa protein 4"/>
    <property type="match status" value="2"/>
</dbReference>
<name>T1JYI0_TETUR</name>
<feature type="compositionally biased region" description="Low complexity" evidence="5">
    <location>
        <begin position="555"/>
        <end position="572"/>
    </location>
</feature>
<dbReference type="InterPro" id="IPR029048">
    <property type="entry name" value="HSP70_C_sf"/>
</dbReference>
<feature type="compositionally biased region" description="Basic and acidic residues" evidence="5">
    <location>
        <begin position="801"/>
        <end position="824"/>
    </location>
</feature>
<reference evidence="6" key="2">
    <citation type="submission" date="2015-06" db="UniProtKB">
        <authorList>
            <consortium name="EnsemblMetazoa"/>
        </authorList>
    </citation>
    <scope>IDENTIFICATION</scope>
</reference>
<evidence type="ECO:0000313" key="6">
    <source>
        <dbReference type="EnsemblMetazoa" id="tetur03g00440.1"/>
    </source>
</evidence>
<dbReference type="Gene3D" id="1.20.1270.10">
    <property type="match status" value="1"/>
</dbReference>
<dbReference type="KEGG" id="tut:107372304"/>
<gene>
    <name evidence="6" type="primary">107372304</name>
</gene>
<organism evidence="6 7">
    <name type="scientific">Tetranychus urticae</name>
    <name type="common">Two-spotted spider mite</name>
    <dbReference type="NCBI Taxonomy" id="32264"/>
    <lineage>
        <taxon>Eukaryota</taxon>
        <taxon>Metazoa</taxon>
        <taxon>Ecdysozoa</taxon>
        <taxon>Arthropoda</taxon>
        <taxon>Chelicerata</taxon>
        <taxon>Arachnida</taxon>
        <taxon>Acari</taxon>
        <taxon>Acariformes</taxon>
        <taxon>Trombidiformes</taxon>
        <taxon>Prostigmata</taxon>
        <taxon>Eleutherengona</taxon>
        <taxon>Raphignathae</taxon>
        <taxon>Tetranychoidea</taxon>
        <taxon>Tetranychidae</taxon>
        <taxon>Tetranychus</taxon>
    </lineage>
</organism>
<dbReference type="FunFam" id="1.20.1270.10:FF:000002">
    <property type="entry name" value="Heat shock 70 kDa protein 4"/>
    <property type="match status" value="1"/>
</dbReference>
<dbReference type="OMA" id="APVHIEC"/>
<keyword evidence="7" id="KW-1185">Reference proteome</keyword>
<dbReference type="GO" id="GO:0005829">
    <property type="term" value="C:cytosol"/>
    <property type="evidence" value="ECO:0007669"/>
    <property type="project" value="TreeGrafter"/>
</dbReference>
<evidence type="ECO:0000256" key="3">
    <source>
        <dbReference type="ARBA" id="ARBA00022840"/>
    </source>
</evidence>
<dbReference type="InterPro" id="IPR013126">
    <property type="entry name" value="Hsp_70_fam"/>
</dbReference>
<dbReference type="Pfam" id="PF00012">
    <property type="entry name" value="HSP70"/>
    <property type="match status" value="1"/>
</dbReference>
<reference evidence="7" key="1">
    <citation type="submission" date="2011-08" db="EMBL/GenBank/DDBJ databases">
        <authorList>
            <person name="Rombauts S."/>
        </authorList>
    </citation>
    <scope>NUCLEOTIDE SEQUENCE</scope>
    <source>
        <strain evidence="7">London</strain>
    </source>
</reference>
<evidence type="ECO:0000313" key="7">
    <source>
        <dbReference type="Proteomes" id="UP000015104"/>
    </source>
</evidence>
<feature type="region of interest" description="Disordered" evidence="5">
    <location>
        <begin position="517"/>
        <end position="580"/>
    </location>
</feature>
<dbReference type="HOGENOM" id="CLU_005965_5_1_1"/>
<dbReference type="PROSITE" id="PS01036">
    <property type="entry name" value="HSP70_3"/>
    <property type="match status" value="1"/>
</dbReference>
<proteinExistence type="inferred from homology"/>
<dbReference type="Gene3D" id="3.90.640.10">
    <property type="entry name" value="Actin, Chain A, domain 4"/>
    <property type="match status" value="1"/>
</dbReference>
<dbReference type="GO" id="GO:0005524">
    <property type="term" value="F:ATP binding"/>
    <property type="evidence" value="ECO:0007669"/>
    <property type="project" value="UniProtKB-KW"/>
</dbReference>
<dbReference type="EMBL" id="CAEY01001108">
    <property type="status" value="NOT_ANNOTATED_CDS"/>
    <property type="molecule type" value="Genomic_DNA"/>
</dbReference>
<dbReference type="eggNOG" id="KOG0103">
    <property type="taxonomic scope" value="Eukaryota"/>
</dbReference>
<keyword evidence="2" id="KW-0547">Nucleotide-binding</keyword>
<dbReference type="Gene3D" id="3.30.420.40">
    <property type="match status" value="2"/>
</dbReference>
<dbReference type="Proteomes" id="UP000015104">
    <property type="component" value="Unassembled WGS sequence"/>
</dbReference>
<dbReference type="PRINTS" id="PR00301">
    <property type="entry name" value="HEATSHOCK70"/>
</dbReference>
<protein>
    <submittedName>
        <fullName evidence="6">Uncharacterized protein</fullName>
    </submittedName>
</protein>
<dbReference type="GO" id="GO:0140662">
    <property type="term" value="F:ATP-dependent protein folding chaperone"/>
    <property type="evidence" value="ECO:0007669"/>
    <property type="project" value="InterPro"/>
</dbReference>
<dbReference type="EnsemblMetazoa" id="tetur03g00440.1">
    <property type="protein sequence ID" value="tetur03g00440.1"/>
    <property type="gene ID" value="tetur03g00440"/>
</dbReference>
<dbReference type="InterPro" id="IPR043129">
    <property type="entry name" value="ATPase_NBD"/>
</dbReference>